<proteinExistence type="predicted"/>
<feature type="chain" id="PRO_5021969835" evidence="1">
    <location>
        <begin position="18"/>
        <end position="143"/>
    </location>
</feature>
<organism evidence="2 3">
    <name type="scientific">Oceanithermus desulfurans NBRC 100063</name>
    <dbReference type="NCBI Taxonomy" id="1227550"/>
    <lineage>
        <taxon>Bacteria</taxon>
        <taxon>Thermotogati</taxon>
        <taxon>Deinococcota</taxon>
        <taxon>Deinococci</taxon>
        <taxon>Thermales</taxon>
        <taxon>Thermaceae</taxon>
        <taxon>Oceanithermus</taxon>
    </lineage>
</organism>
<comment type="caution">
    <text evidence="2">The sequence shown here is derived from an EMBL/GenBank/DDBJ whole genome shotgun (WGS) entry which is preliminary data.</text>
</comment>
<protein>
    <submittedName>
        <fullName evidence="2">Uncharacterized protein</fullName>
    </submittedName>
</protein>
<evidence type="ECO:0000313" key="2">
    <source>
        <dbReference type="EMBL" id="GEM89963.1"/>
    </source>
</evidence>
<accession>A0A511RJY6</accession>
<name>A0A511RJY6_9DEIN</name>
<dbReference type="EMBL" id="BJXN01000008">
    <property type="protein sequence ID" value="GEM89963.1"/>
    <property type="molecule type" value="Genomic_DNA"/>
</dbReference>
<sequence length="143" mass="16059">MLRIGLTLVLALGLASAAQLERVEMGPPAPGFDPADLHTYKIARPARVFHAADGAIVFVTYWRFEPGDAGEEAFEMYLIPPRGEVERAGYSFDVPKSWEGRVKPTFWHFKLNPTKARSQAGEWTVYFLFNGELLGQTSFRLEP</sequence>
<dbReference type="OrthoDB" id="34278at2"/>
<evidence type="ECO:0000256" key="1">
    <source>
        <dbReference type="SAM" id="SignalP"/>
    </source>
</evidence>
<evidence type="ECO:0000313" key="3">
    <source>
        <dbReference type="Proteomes" id="UP000321827"/>
    </source>
</evidence>
<reference evidence="2 3" key="1">
    <citation type="submission" date="2019-07" db="EMBL/GenBank/DDBJ databases">
        <title>Whole genome shotgun sequence of Oceanithermus desulfurans NBRC 100063.</title>
        <authorList>
            <person name="Hosoyama A."/>
            <person name="Uohara A."/>
            <person name="Ohji S."/>
            <person name="Ichikawa N."/>
        </authorList>
    </citation>
    <scope>NUCLEOTIDE SEQUENCE [LARGE SCALE GENOMIC DNA]</scope>
    <source>
        <strain evidence="2 3">NBRC 100063</strain>
    </source>
</reference>
<dbReference type="AlphaFoldDB" id="A0A511RJY6"/>
<dbReference type="RefSeq" id="WP_147147277.1">
    <property type="nucleotide sequence ID" value="NZ_BJXN01000008.1"/>
</dbReference>
<feature type="signal peptide" evidence="1">
    <location>
        <begin position="1"/>
        <end position="17"/>
    </location>
</feature>
<gene>
    <name evidence="2" type="ORF">ODE01S_13970</name>
</gene>
<keyword evidence="1" id="KW-0732">Signal</keyword>
<dbReference type="Proteomes" id="UP000321827">
    <property type="component" value="Unassembled WGS sequence"/>
</dbReference>